<gene>
    <name evidence="4" type="ORF">GCM10007231_24230</name>
</gene>
<dbReference type="EMBL" id="BMCK01000004">
    <property type="protein sequence ID" value="GGD24240.1"/>
    <property type="molecule type" value="Genomic_DNA"/>
</dbReference>
<reference evidence="5" key="1">
    <citation type="journal article" date="2019" name="Int. J. Syst. Evol. Microbiol.">
        <title>The Global Catalogue of Microorganisms (GCM) 10K type strain sequencing project: providing services to taxonomists for standard genome sequencing and annotation.</title>
        <authorList>
            <consortium name="The Broad Institute Genomics Platform"/>
            <consortium name="The Broad Institute Genome Sequencing Center for Infectious Disease"/>
            <person name="Wu L."/>
            <person name="Ma J."/>
        </authorList>
    </citation>
    <scope>NUCLEOTIDE SEQUENCE [LARGE SCALE GENOMIC DNA]</scope>
    <source>
        <strain evidence="5">CCM 7403</strain>
    </source>
</reference>
<dbReference type="Pfam" id="PF00436">
    <property type="entry name" value="SSB"/>
    <property type="match status" value="1"/>
</dbReference>
<dbReference type="InterPro" id="IPR012340">
    <property type="entry name" value="NA-bd_OB-fold"/>
</dbReference>
<name>A0ABQ1QF57_9ACTN</name>
<sequence length="151" mass="16988">MTIPTQMSLHGFIATTPQLHFTSTGQARFYARVGVEHYRREADHTFTKLDSTFHDLVAYAKTAERAYDRFRVGDNFLASGYITEYEVERHGDVTTREEFVARRIGHDLARTTYTVERAPNRQLDAPPADLTSTPDVPTQPSKAAANQALGI</sequence>
<evidence type="ECO:0000256" key="1">
    <source>
        <dbReference type="ARBA" id="ARBA00023125"/>
    </source>
</evidence>
<evidence type="ECO:0000256" key="2">
    <source>
        <dbReference type="PROSITE-ProRule" id="PRU00252"/>
    </source>
</evidence>
<proteinExistence type="predicted"/>
<evidence type="ECO:0008006" key="6">
    <source>
        <dbReference type="Google" id="ProtNLM"/>
    </source>
</evidence>
<dbReference type="RefSeq" id="WP_188421922.1">
    <property type="nucleotide sequence ID" value="NZ_BMCK01000004.1"/>
</dbReference>
<evidence type="ECO:0000313" key="4">
    <source>
        <dbReference type="EMBL" id="GGD24240.1"/>
    </source>
</evidence>
<evidence type="ECO:0000256" key="3">
    <source>
        <dbReference type="SAM" id="MobiDB-lite"/>
    </source>
</evidence>
<feature type="region of interest" description="Disordered" evidence="3">
    <location>
        <begin position="119"/>
        <end position="151"/>
    </location>
</feature>
<protein>
    <recommendedName>
        <fullName evidence="6">Single-stranded DNA-binding protein</fullName>
    </recommendedName>
</protein>
<dbReference type="SUPFAM" id="SSF50249">
    <property type="entry name" value="Nucleic acid-binding proteins"/>
    <property type="match status" value="1"/>
</dbReference>
<accession>A0ABQ1QF57</accession>
<evidence type="ECO:0000313" key="5">
    <source>
        <dbReference type="Proteomes" id="UP000630594"/>
    </source>
</evidence>
<dbReference type="Gene3D" id="2.40.50.140">
    <property type="entry name" value="Nucleic acid-binding proteins"/>
    <property type="match status" value="1"/>
</dbReference>
<keyword evidence="5" id="KW-1185">Reference proteome</keyword>
<keyword evidence="1 2" id="KW-0238">DNA-binding</keyword>
<organism evidence="4 5">
    <name type="scientific">Nocardioides daphniae</name>
    <dbReference type="NCBI Taxonomy" id="402297"/>
    <lineage>
        <taxon>Bacteria</taxon>
        <taxon>Bacillati</taxon>
        <taxon>Actinomycetota</taxon>
        <taxon>Actinomycetes</taxon>
        <taxon>Propionibacteriales</taxon>
        <taxon>Nocardioidaceae</taxon>
        <taxon>Nocardioides</taxon>
    </lineage>
</organism>
<feature type="compositionally biased region" description="Polar residues" evidence="3">
    <location>
        <begin position="130"/>
        <end position="141"/>
    </location>
</feature>
<dbReference type="PROSITE" id="PS50935">
    <property type="entry name" value="SSB"/>
    <property type="match status" value="1"/>
</dbReference>
<comment type="caution">
    <text evidence="4">The sequence shown here is derived from an EMBL/GenBank/DDBJ whole genome shotgun (WGS) entry which is preliminary data.</text>
</comment>
<dbReference type="Proteomes" id="UP000630594">
    <property type="component" value="Unassembled WGS sequence"/>
</dbReference>
<dbReference type="InterPro" id="IPR000424">
    <property type="entry name" value="Primosome_PriB/ssb"/>
</dbReference>